<dbReference type="InterPro" id="IPR001279">
    <property type="entry name" value="Metallo-B-lactamas"/>
</dbReference>
<evidence type="ECO:0000259" key="2">
    <source>
        <dbReference type="Pfam" id="PF12706"/>
    </source>
</evidence>
<gene>
    <name evidence="3" type="ORF">RM541_14730</name>
</gene>
<evidence type="ECO:0000313" key="3">
    <source>
        <dbReference type="EMBL" id="MDT0687622.1"/>
    </source>
</evidence>
<feature type="region of interest" description="Disordered" evidence="1">
    <location>
        <begin position="1"/>
        <end position="40"/>
    </location>
</feature>
<dbReference type="RefSeq" id="WP_311500895.1">
    <property type="nucleotide sequence ID" value="NZ_JAVRHN010000012.1"/>
</dbReference>
<dbReference type="PIRSF" id="PIRSF038896">
    <property type="entry name" value="NAPE-PLD"/>
    <property type="match status" value="1"/>
</dbReference>
<comment type="caution">
    <text evidence="3">The sequence shown here is derived from an EMBL/GenBank/DDBJ whole genome shotgun (WGS) entry which is preliminary data.</text>
</comment>
<feature type="compositionally biased region" description="Polar residues" evidence="1">
    <location>
        <begin position="26"/>
        <end position="40"/>
    </location>
</feature>
<feature type="domain" description="Metallo-beta-lactamase" evidence="2">
    <location>
        <begin position="101"/>
        <end position="297"/>
    </location>
</feature>
<proteinExistence type="predicted"/>
<dbReference type="Pfam" id="PF12706">
    <property type="entry name" value="Lactamase_B_2"/>
    <property type="match status" value="1"/>
</dbReference>
<keyword evidence="4" id="KW-1185">Reference proteome</keyword>
<dbReference type="InterPro" id="IPR024884">
    <property type="entry name" value="NAPE-PLD"/>
</dbReference>
<evidence type="ECO:0000256" key="1">
    <source>
        <dbReference type="SAM" id="MobiDB-lite"/>
    </source>
</evidence>
<feature type="compositionally biased region" description="Basic residues" evidence="1">
    <location>
        <begin position="1"/>
        <end position="12"/>
    </location>
</feature>
<dbReference type="PANTHER" id="PTHR15032:SF4">
    <property type="entry name" value="N-ACYL-PHOSPHATIDYLETHANOLAMINE-HYDROLYZING PHOSPHOLIPASE D"/>
    <property type="match status" value="1"/>
</dbReference>
<dbReference type="SUPFAM" id="SSF56281">
    <property type="entry name" value="Metallo-hydrolase/oxidoreductase"/>
    <property type="match status" value="1"/>
</dbReference>
<evidence type="ECO:0000313" key="4">
    <source>
        <dbReference type="Proteomes" id="UP001253848"/>
    </source>
</evidence>
<dbReference type="PANTHER" id="PTHR15032">
    <property type="entry name" value="N-ACYL-PHOSPHATIDYLETHANOLAMINE-HYDROLYZING PHOSPHOLIPASE D"/>
    <property type="match status" value="1"/>
</dbReference>
<dbReference type="InterPro" id="IPR036866">
    <property type="entry name" value="RibonucZ/Hydroxyglut_hydro"/>
</dbReference>
<dbReference type="Proteomes" id="UP001253848">
    <property type="component" value="Unassembled WGS sequence"/>
</dbReference>
<sequence length="352" mass="40302">MAGIKSFKKSFGKKPEGERLERIEKSSNSTNGKFQNVQPTAVSPDDVSMITVLKDFMTRPKSVRPSAELPNVKTDLSQISSDKPVIVWFGHSSYFIDFNGYRILVDPVFSGNASPVKFFGKSFRGADKYEVDDFPEIDLLILTHDHYDHLDYPSIMKLKSKVKKIVTSLGVGAHLEYWGLEKMGITELDWWEDKRINEKLKITAAPARHFSGRGTTRFATLWSSFILEFSAYKIYIGGDSGYSQQFKEIGRRFGPFDLAFMECGQYNENWPEIHMFPEQAVTAAKDLNAKIAIPVHWGKFTLSIHSWNEPVKRFVASAKKSGQQYVVPKIGEPYKLGEDFNQETWWNFEEKY</sequence>
<accession>A0ABU3DV80</accession>
<name>A0ABU3DV80_9FLAO</name>
<feature type="compositionally biased region" description="Basic and acidic residues" evidence="1">
    <location>
        <begin position="13"/>
        <end position="25"/>
    </location>
</feature>
<organism evidence="3 4">
    <name type="scientific">Autumnicola psychrophila</name>
    <dbReference type="NCBI Taxonomy" id="3075592"/>
    <lineage>
        <taxon>Bacteria</taxon>
        <taxon>Pseudomonadati</taxon>
        <taxon>Bacteroidota</taxon>
        <taxon>Flavobacteriia</taxon>
        <taxon>Flavobacteriales</taxon>
        <taxon>Flavobacteriaceae</taxon>
        <taxon>Autumnicola</taxon>
    </lineage>
</organism>
<dbReference type="EMBL" id="JAVRHN010000012">
    <property type="protein sequence ID" value="MDT0687622.1"/>
    <property type="molecule type" value="Genomic_DNA"/>
</dbReference>
<protein>
    <submittedName>
        <fullName evidence="3">MBL fold metallo-hydrolase</fullName>
    </submittedName>
</protein>
<dbReference type="Gene3D" id="3.60.15.10">
    <property type="entry name" value="Ribonuclease Z/Hydroxyacylglutathione hydrolase-like"/>
    <property type="match status" value="1"/>
</dbReference>
<reference evidence="3 4" key="1">
    <citation type="submission" date="2023-09" db="EMBL/GenBank/DDBJ databases">
        <authorList>
            <person name="Rey-Velasco X."/>
        </authorList>
    </citation>
    <scope>NUCLEOTIDE SEQUENCE [LARGE SCALE GENOMIC DNA]</scope>
    <source>
        <strain evidence="3 4">F225</strain>
    </source>
</reference>